<dbReference type="PROSITE" id="PS51257">
    <property type="entry name" value="PROKAR_LIPOPROTEIN"/>
    <property type="match status" value="1"/>
</dbReference>
<comment type="caution">
    <text evidence="1">The sequence shown here is derived from an EMBL/GenBank/DDBJ whole genome shotgun (WGS) entry which is preliminary data.</text>
</comment>
<accession>A0A0N1FAH0</accession>
<protein>
    <recommendedName>
        <fullName evidence="3">Porin</fullName>
    </recommendedName>
</protein>
<dbReference type="Proteomes" id="UP000031553">
    <property type="component" value="Unassembled WGS sequence"/>
</dbReference>
<name>A0A0N1FAH0_9PROT</name>
<evidence type="ECO:0000313" key="1">
    <source>
        <dbReference type="EMBL" id="KPH88045.1"/>
    </source>
</evidence>
<evidence type="ECO:0008006" key="3">
    <source>
        <dbReference type="Google" id="ProtNLM"/>
    </source>
</evidence>
<sequence length="573" mass="63181">MYAKNMLLMSGAFSCVYSFCLHSAHSQTASRQISIMEKQINYLQKQIQYMKIQQVKQDNEVRLVKETALNREKISTDPAYNRPIIIGNPNADNYAINRPWITIGGTDPRSEPTTYGQITGMPVSPSGNTTNGLFHKGQFNVGRISIILGGYVEMAGIFRSRNETADISSNFSSIPWMNSPNAHMNEFHETERQSRFSALVGADITDKWHVSGYTEVDFQGAGSASNSRQSNSYVLRSRVMYGEFENKIDDFYIMGGQSWSLATLFKKGMDTRSEQIPLVIDAQYVPGFTWTRNTGIRIVKGFHNHEYHIGLSLENPQSVWGGTIYTPSEEKITYNNSGGQVENVSTTYSDDVAPDIILKGSADPKFGHFEAFGIGRFIHDRVSYIGTGKSHTKFAGGGGGGMVIPVVKKYFDFQASGLAGYGIGRYGTTNLPDATTNIHGSPALLPEAQVLIGLIGHPYKSVDIYAYGGMENILSRSSYNVNGTPYGYGNIGYNVSGCQIENAPSAMACNANIRRVSQGTIGFWWRYFQGDYGTLSFGAQFSHTDVAGFSGYGGTPHTDDNMAFLSLRYLPFQ</sequence>
<gene>
    <name evidence="1" type="ORF">GLUCOINTEAF2_0203966</name>
</gene>
<dbReference type="EMBL" id="JUFX02000070">
    <property type="protein sequence ID" value="KPH88045.1"/>
    <property type="molecule type" value="Genomic_DNA"/>
</dbReference>
<dbReference type="AlphaFoldDB" id="A0A0N1FAH0"/>
<proteinExistence type="predicted"/>
<evidence type="ECO:0000313" key="2">
    <source>
        <dbReference type="Proteomes" id="UP000031553"/>
    </source>
</evidence>
<reference evidence="1 2" key="1">
    <citation type="submission" date="2015-07" db="EMBL/GenBank/DDBJ databases">
        <title>Draft Genome Sequence of Komagataeibacter intermedius Strain AF2, Isolated from Kombucha Tea.</title>
        <authorList>
            <person name="Santos R.A."/>
            <person name="Berretta A.A."/>
            <person name="Barud H.S."/>
            <person name="Ribeiro S.J."/>
            <person name="Gonzalez-Garcia L.N."/>
            <person name="Zucchi T.D."/>
            <person name="Goldman G.H."/>
            <person name="Riano-Pachon D.M."/>
        </authorList>
    </citation>
    <scope>NUCLEOTIDE SEQUENCE [LARGE SCALE GENOMIC DNA]</scope>
    <source>
        <strain evidence="1 2">AF2</strain>
    </source>
</reference>
<organism evidence="1 2">
    <name type="scientific">Komagataeibacter intermedius AF2</name>
    <dbReference type="NCBI Taxonomy" id="1458464"/>
    <lineage>
        <taxon>Bacteria</taxon>
        <taxon>Pseudomonadati</taxon>
        <taxon>Pseudomonadota</taxon>
        <taxon>Alphaproteobacteria</taxon>
        <taxon>Acetobacterales</taxon>
        <taxon>Acetobacteraceae</taxon>
        <taxon>Komagataeibacter</taxon>
    </lineage>
</organism>